<keyword evidence="1" id="KW-0677">Repeat</keyword>
<comment type="caution">
    <text evidence="3">The sequence shown here is derived from an EMBL/GenBank/DDBJ whole genome shotgun (WGS) entry which is preliminary data.</text>
</comment>
<evidence type="ECO:0000259" key="2">
    <source>
        <dbReference type="PROSITE" id="PS51372"/>
    </source>
</evidence>
<reference evidence="3 4" key="1">
    <citation type="submission" date="2020-01" db="EMBL/GenBank/DDBJ databases">
        <authorList>
            <person name="Lee S.D."/>
        </authorList>
    </citation>
    <scope>NUCLEOTIDE SEQUENCE [LARGE SCALE GENOMIC DNA]</scope>
    <source>
        <strain evidence="3 4">SAP-1</strain>
    </source>
</reference>
<name>A0A848MUD6_9GAMM</name>
<sequence length="428" mass="49085">MSLDTSSVPELSAQQRRCNLLLMLYAPLPAVQLEKVSQINGVDLKTTQQDVAQLSLDIQRLHQLEIVTSHDHHCRLQGGLLNQRLCLIQYLRRAIRSNPNFIHQHFTPLFTRHLAQTADFDSSRYDRQFPTLITTISRQLHREFSSRDEQFLHIYLQYCLWQNLEIPQLQLSDSQQQWLRNKPEFSAASLIFSQLQKLFSKGIAECERDFFTLLLTLIKNHSYDSSGSREDQKLMHAIRELVASFQEVSGMTFSSDRGLISQLFAHLGPAIERCRFDIGVDSQLQDEVNRMYPRLMRTTQDALQGFKRTYDIELSQEEIGLVAVSFGAWLMQGNALGEKQILLLTGNNPQLETAVEQQIREATLLPLNIKYQTLEAFHQQGAPGGVAMIVTPYATQSTDADPLIIHTQLPLTKEQRKKIRSLLEAHQF</sequence>
<dbReference type="NCBIfam" id="NF008597">
    <property type="entry name" value="PRK11564.1"/>
    <property type="match status" value="1"/>
</dbReference>
<dbReference type="EMBL" id="JAADJU010000015">
    <property type="protein sequence ID" value="NMP29504.1"/>
    <property type="molecule type" value="Genomic_DNA"/>
</dbReference>
<keyword evidence="4" id="KW-1185">Reference proteome</keyword>
<protein>
    <submittedName>
        <fullName evidence="3">Stationary phase inducible protein CsiE</fullName>
    </submittedName>
</protein>
<gene>
    <name evidence="3" type="primary">csiE</name>
    <name evidence="3" type="ORF">GW590_21895</name>
</gene>
<dbReference type="AlphaFoldDB" id="A0A848MUD6"/>
<dbReference type="PROSITE" id="PS51372">
    <property type="entry name" value="PRD_2"/>
    <property type="match status" value="1"/>
</dbReference>
<dbReference type="InterPro" id="IPR050661">
    <property type="entry name" value="BglG_antiterminators"/>
</dbReference>
<feature type="domain" description="PRD" evidence="2">
    <location>
        <begin position="229"/>
        <end position="336"/>
    </location>
</feature>
<evidence type="ECO:0000313" key="4">
    <source>
        <dbReference type="Proteomes" id="UP000585363"/>
    </source>
</evidence>
<dbReference type="PANTHER" id="PTHR30185:SF14">
    <property type="entry name" value="STATIONARY PHASE-INDUCIBLE PROTEIN CSIE-RELATED"/>
    <property type="match status" value="1"/>
</dbReference>
<proteinExistence type="predicted"/>
<dbReference type="Pfam" id="PF00874">
    <property type="entry name" value="PRD"/>
    <property type="match status" value="1"/>
</dbReference>
<dbReference type="GO" id="GO:0006355">
    <property type="term" value="P:regulation of DNA-templated transcription"/>
    <property type="evidence" value="ECO:0007669"/>
    <property type="project" value="InterPro"/>
</dbReference>
<organism evidence="3 4">
    <name type="scientific">Rouxiella aceris</name>
    <dbReference type="NCBI Taxonomy" id="2703884"/>
    <lineage>
        <taxon>Bacteria</taxon>
        <taxon>Pseudomonadati</taxon>
        <taxon>Pseudomonadota</taxon>
        <taxon>Gammaproteobacteria</taxon>
        <taxon>Enterobacterales</taxon>
        <taxon>Yersiniaceae</taxon>
        <taxon>Rouxiella</taxon>
    </lineage>
</organism>
<evidence type="ECO:0000313" key="3">
    <source>
        <dbReference type="EMBL" id="NMP29504.1"/>
    </source>
</evidence>
<dbReference type="Gene3D" id="1.10.1790.10">
    <property type="entry name" value="PRD domain"/>
    <property type="match status" value="1"/>
</dbReference>
<dbReference type="SUPFAM" id="SSF63520">
    <property type="entry name" value="PTS-regulatory domain, PRD"/>
    <property type="match status" value="1"/>
</dbReference>
<dbReference type="InterPro" id="IPR036634">
    <property type="entry name" value="PRD_sf"/>
</dbReference>
<accession>A0A848MUD6</accession>
<dbReference type="RefSeq" id="WP_169405216.1">
    <property type="nucleotide sequence ID" value="NZ_JAADJU010000015.1"/>
</dbReference>
<dbReference type="PANTHER" id="PTHR30185">
    <property type="entry name" value="CRYPTIC BETA-GLUCOSIDE BGL OPERON ANTITERMINATOR"/>
    <property type="match status" value="1"/>
</dbReference>
<evidence type="ECO:0000256" key="1">
    <source>
        <dbReference type="ARBA" id="ARBA00022737"/>
    </source>
</evidence>
<dbReference type="InterPro" id="IPR011608">
    <property type="entry name" value="PRD"/>
</dbReference>
<dbReference type="Proteomes" id="UP000585363">
    <property type="component" value="Unassembled WGS sequence"/>
</dbReference>
<reference evidence="3 4" key="2">
    <citation type="submission" date="2020-06" db="EMBL/GenBank/DDBJ databases">
        <title>Polyphasic characterization of a Rahnella strain isolated from tree sap.</title>
        <authorList>
            <person name="Kim I.S."/>
        </authorList>
    </citation>
    <scope>NUCLEOTIDE SEQUENCE [LARGE SCALE GENOMIC DNA]</scope>
    <source>
        <strain evidence="3 4">SAP-1</strain>
    </source>
</reference>